<evidence type="ECO:0000256" key="3">
    <source>
        <dbReference type="SAM" id="SignalP"/>
    </source>
</evidence>
<feature type="transmembrane region" description="Helical" evidence="2">
    <location>
        <begin position="419"/>
        <end position="440"/>
    </location>
</feature>
<evidence type="ECO:0000313" key="4">
    <source>
        <dbReference type="EMBL" id="CEH14523.1"/>
    </source>
</evidence>
<keyword evidence="2" id="KW-1133">Transmembrane helix</keyword>
<keyword evidence="2" id="KW-0472">Membrane</keyword>
<feature type="region of interest" description="Disordered" evidence="1">
    <location>
        <begin position="509"/>
        <end position="566"/>
    </location>
</feature>
<dbReference type="EMBL" id="CCYA01000243">
    <property type="protein sequence ID" value="CEH14523.1"/>
    <property type="molecule type" value="Genomic_DNA"/>
</dbReference>
<reference evidence="4 5" key="1">
    <citation type="submission" date="2014-09" db="EMBL/GenBank/DDBJ databases">
        <authorList>
            <person name="Magalhaes I.L.F."/>
            <person name="Oliveira U."/>
            <person name="Santos F.R."/>
            <person name="Vidigal T.H.D.A."/>
            <person name="Brescovit A.D."/>
            <person name="Santos A.J."/>
        </authorList>
    </citation>
    <scope>NUCLEOTIDE SEQUENCE [LARGE SCALE GENOMIC DNA]</scope>
</reference>
<dbReference type="OrthoDB" id="195231at2759"/>
<keyword evidence="5" id="KW-1185">Reference proteome</keyword>
<feature type="region of interest" description="Disordered" evidence="1">
    <location>
        <begin position="188"/>
        <end position="209"/>
    </location>
</feature>
<organism evidence="4 5">
    <name type="scientific">Ceraceosorus bombacis</name>
    <dbReference type="NCBI Taxonomy" id="401625"/>
    <lineage>
        <taxon>Eukaryota</taxon>
        <taxon>Fungi</taxon>
        <taxon>Dikarya</taxon>
        <taxon>Basidiomycota</taxon>
        <taxon>Ustilaginomycotina</taxon>
        <taxon>Exobasidiomycetes</taxon>
        <taxon>Ceraceosorales</taxon>
        <taxon>Ceraceosoraceae</taxon>
        <taxon>Ceraceosorus</taxon>
    </lineage>
</organism>
<name>A0A0P1BG83_9BASI</name>
<feature type="chain" id="PRO_5006059477" evidence="3">
    <location>
        <begin position="26"/>
        <end position="566"/>
    </location>
</feature>
<evidence type="ECO:0000256" key="1">
    <source>
        <dbReference type="SAM" id="MobiDB-lite"/>
    </source>
</evidence>
<proteinExistence type="predicted"/>
<dbReference type="STRING" id="401625.A0A0P1BG83"/>
<dbReference type="Proteomes" id="UP000054845">
    <property type="component" value="Unassembled WGS sequence"/>
</dbReference>
<keyword evidence="2" id="KW-0812">Transmembrane</keyword>
<feature type="compositionally biased region" description="Low complexity" evidence="1">
    <location>
        <begin position="194"/>
        <end position="208"/>
    </location>
</feature>
<evidence type="ECO:0000313" key="5">
    <source>
        <dbReference type="Proteomes" id="UP000054845"/>
    </source>
</evidence>
<protein>
    <submittedName>
        <fullName evidence="4">Uncharacterized protein</fullName>
    </submittedName>
</protein>
<accession>A0A0P1BG83</accession>
<feature type="compositionally biased region" description="Basic and acidic residues" evidence="1">
    <location>
        <begin position="514"/>
        <end position="525"/>
    </location>
</feature>
<dbReference type="AlphaFoldDB" id="A0A0P1BG83"/>
<evidence type="ECO:0000256" key="2">
    <source>
        <dbReference type="SAM" id="Phobius"/>
    </source>
</evidence>
<feature type="signal peptide" evidence="3">
    <location>
        <begin position="1"/>
        <end position="25"/>
    </location>
</feature>
<keyword evidence="3" id="KW-0732">Signal</keyword>
<sequence length="566" mass="59674">MKLIQYRPCVSTCWLMLIAGHVVQGQSALLPPAQAISSSTPAFAAAPSALPTLLAAPGSSGIGPSPVATDALSVPQPSSQAPTVCDPRKSVLDPLTHRFRSDCGAQMWCDPGRSSNAPAPPLQSASVAKRLADDPESIEIANADREQVDIPPPLLLAREMLLPSNKTAKQTSTSMISKNSRSVLLYDRGEANPSSSSSTVALPSKSASDTTSLLPSAVISTAGRAGNPATGTCRPKGCRKDEFPFGYKGIPTELLPPLCGPGSYCPDEESACQRLISVGGDCELNRDDSCMSPSGGLSSAPAVKRQSGLLLPGASSSSTVKAICLAGRCTLASVQLGQGCVLDHTQYLGYDMNGKEVGETVSRDDCHEGLYCDSTSSTCMAEKPYGEGCGSDRECIEYNCNSQHLCDLPPEAPHRLPSWAFGLVGLGIFAFLAMTVTLLYRTHTAHRVARADEIDRYFSEQWTYRQSILAMHAAFVASGVAASELLTGSNLLSAAQDGHSAAARLDGTLNDESSEQKGRAQDQTRVDVASAANPSRRMFAKEEDDARDATSQTPQVVIRRKPAPAV</sequence>